<dbReference type="Gene3D" id="1.10.510.10">
    <property type="entry name" value="Transferase(Phosphotransferase) domain 1"/>
    <property type="match status" value="1"/>
</dbReference>
<dbReference type="Gene3D" id="3.30.200.20">
    <property type="entry name" value="Phosphorylase Kinase, domain 1"/>
    <property type="match status" value="1"/>
</dbReference>
<dbReference type="PANTHER" id="PTHR47926:SF409">
    <property type="entry name" value="DYW DOMAIN-CONTAINING PROTEIN"/>
    <property type="match status" value="1"/>
</dbReference>
<evidence type="ECO:0000313" key="6">
    <source>
        <dbReference type="EMBL" id="CAB4303696.1"/>
    </source>
</evidence>
<dbReference type="InterPro" id="IPR011009">
    <property type="entry name" value="Kinase-like_dom_sf"/>
</dbReference>
<name>A0A6J5WPP1_PRUAR</name>
<accession>A0A6J5WPP1</accession>
<evidence type="ECO:0000313" key="7">
    <source>
        <dbReference type="Proteomes" id="UP000507245"/>
    </source>
</evidence>
<keyword evidence="4" id="KW-0067">ATP-binding</keyword>
<evidence type="ECO:0000256" key="4">
    <source>
        <dbReference type="PROSITE-ProRule" id="PRU10141"/>
    </source>
</evidence>
<dbReference type="Gene3D" id="1.25.40.10">
    <property type="entry name" value="Tetratricopeptide repeat domain"/>
    <property type="match status" value="3"/>
</dbReference>
<protein>
    <recommendedName>
        <fullName evidence="5">Protein kinase domain-containing protein</fullName>
    </recommendedName>
</protein>
<dbReference type="Pfam" id="PF07714">
    <property type="entry name" value="PK_Tyr_Ser-Thr"/>
    <property type="match status" value="1"/>
</dbReference>
<dbReference type="SUPFAM" id="SSF56112">
    <property type="entry name" value="Protein kinase-like (PK-like)"/>
    <property type="match status" value="1"/>
</dbReference>
<feature type="repeat" description="PPR" evidence="3">
    <location>
        <begin position="262"/>
        <end position="296"/>
    </location>
</feature>
<keyword evidence="7" id="KW-1185">Reference proteome</keyword>
<dbReference type="Pfam" id="PF13041">
    <property type="entry name" value="PPR_2"/>
    <property type="match status" value="3"/>
</dbReference>
<dbReference type="FunFam" id="1.25.40.10:FF:000073">
    <property type="entry name" value="Pentatricopeptide repeat-containing protein chloroplastic"/>
    <property type="match status" value="1"/>
</dbReference>
<dbReference type="PROSITE" id="PS50011">
    <property type="entry name" value="PROTEIN_KINASE_DOM"/>
    <property type="match status" value="1"/>
</dbReference>
<keyword evidence="2" id="KW-0677">Repeat</keyword>
<dbReference type="GO" id="GO:0005524">
    <property type="term" value="F:ATP binding"/>
    <property type="evidence" value="ECO:0007669"/>
    <property type="project" value="UniProtKB-UniRule"/>
</dbReference>
<dbReference type="EMBL" id="CAEKKB010000003">
    <property type="protein sequence ID" value="CAB4303696.1"/>
    <property type="molecule type" value="Genomic_DNA"/>
</dbReference>
<dbReference type="PROSITE" id="PS51375">
    <property type="entry name" value="PPR"/>
    <property type="match status" value="4"/>
</dbReference>
<organism evidence="6 7">
    <name type="scientific">Prunus armeniaca</name>
    <name type="common">Apricot</name>
    <name type="synonym">Armeniaca vulgaris</name>
    <dbReference type="NCBI Taxonomy" id="36596"/>
    <lineage>
        <taxon>Eukaryota</taxon>
        <taxon>Viridiplantae</taxon>
        <taxon>Streptophyta</taxon>
        <taxon>Embryophyta</taxon>
        <taxon>Tracheophyta</taxon>
        <taxon>Spermatophyta</taxon>
        <taxon>Magnoliopsida</taxon>
        <taxon>eudicotyledons</taxon>
        <taxon>Gunneridae</taxon>
        <taxon>Pentapetalae</taxon>
        <taxon>rosids</taxon>
        <taxon>fabids</taxon>
        <taxon>Rosales</taxon>
        <taxon>Rosaceae</taxon>
        <taxon>Amygdaloideae</taxon>
        <taxon>Amygdaleae</taxon>
        <taxon>Prunus</taxon>
    </lineage>
</organism>
<dbReference type="InterPro" id="IPR017441">
    <property type="entry name" value="Protein_kinase_ATP_BS"/>
</dbReference>
<dbReference type="InterPro" id="IPR002885">
    <property type="entry name" value="PPR_rpt"/>
</dbReference>
<dbReference type="NCBIfam" id="TIGR00756">
    <property type="entry name" value="PPR"/>
    <property type="match status" value="3"/>
</dbReference>
<dbReference type="InterPro" id="IPR011990">
    <property type="entry name" value="TPR-like_helical_dom_sf"/>
</dbReference>
<feature type="binding site" evidence="4">
    <location>
        <position position="702"/>
    </location>
    <ligand>
        <name>ATP</name>
        <dbReference type="ChEBI" id="CHEBI:30616"/>
    </ligand>
</feature>
<dbReference type="InterPro" id="IPR000719">
    <property type="entry name" value="Prot_kinase_dom"/>
</dbReference>
<dbReference type="InterPro" id="IPR046960">
    <property type="entry name" value="PPR_At4g14850-like_plant"/>
</dbReference>
<feature type="domain" description="Protein kinase" evidence="5">
    <location>
        <begin position="674"/>
        <end position="821"/>
    </location>
</feature>
<feature type="repeat" description="PPR" evidence="3">
    <location>
        <begin position="398"/>
        <end position="433"/>
    </location>
</feature>
<proteinExistence type="inferred from homology"/>
<dbReference type="AlphaFoldDB" id="A0A6J5WPP1"/>
<feature type="repeat" description="PPR" evidence="3">
    <location>
        <begin position="130"/>
        <end position="164"/>
    </location>
</feature>
<gene>
    <name evidence="6" type="ORF">ORAREDHAP_LOCUS20180</name>
</gene>
<dbReference type="GO" id="GO:0009451">
    <property type="term" value="P:RNA modification"/>
    <property type="evidence" value="ECO:0007669"/>
    <property type="project" value="InterPro"/>
</dbReference>
<sequence>MYGDKSCNSVFNTIRIPTPRFLSTNTSRVVSKLGDSAAEQLSSLCSKGHIKEAFGSFKSEIWSNPSLFSHLLQACIPRKSLSLGKQLHSLIITSGCSADKFVSNHLLNFYSKVGDLGAALTLFGHLPRRNIMSCNILINGYVQKGDLESAQKVFNEMPERNVATWNAMVTGLTQFQFNEEGLGLFSEMHEFGFLPDEFTLGSVLRGCAGLRALHVGRQVHAYVMKCRFEFNLVVGSSLAHMYMKSGGLEEGERVIKSLPIRNVVAWNTLIAGKAQNGHSEAVLDQYNIMKIAGFRPDKVTFVSVISSCSELATLGQGQQIHAEAIKAGASTVDAVISSLISMYSRCGCLEDSQKAFKESVGGDVVLRSSMISAYGFHGRVEEAIQLFEDMEQEELEANEVTFLSLLYACSHCGLKEKGIEFFHSMVEKYGLKPRLEHYTCVVDLLGRSGRLEEAESMIRSMPVKADAIIWKTLLSACKIHRNANIAKRISEEVIRQDPQDSASYVLLSNIHASARRWQDVSEVRKAMRDRKVKKEPGISWLEIKNQVHQFCIGDKSHPQSKELDMYLQELTSELKLHGYVPDTGSVLHDMDNEEKEYNLAHHSEKLAIAFALMNTPEGVPVRVMKNLRVCIDCHVAINITVRKTKSKEGEDDIDKVLGIPIMKFSYVDLQVATEDFKEELGSGGFGSVIKGVMADSTMIAVKRLDNRGQGMRAFLVEVDTIGRLHHFNLVRYWSSKWSRIRFGNSKEDIAKGAYLHEDCRQKIIHPDIKPHDILLDEISMPKFQILGCRSLIVRDGNQVVATPGCLAPANSQLLKLSNCSY</sequence>
<dbReference type="GO" id="GO:0004672">
    <property type="term" value="F:protein kinase activity"/>
    <property type="evidence" value="ECO:0007669"/>
    <property type="project" value="InterPro"/>
</dbReference>
<dbReference type="FunFam" id="1.25.40.10:FF:000442">
    <property type="entry name" value="Pentatricopeptide repeat-containing protein At3g49710"/>
    <property type="match status" value="1"/>
</dbReference>
<evidence type="ECO:0000259" key="5">
    <source>
        <dbReference type="PROSITE" id="PS50011"/>
    </source>
</evidence>
<dbReference type="InterPro" id="IPR046848">
    <property type="entry name" value="E_motif"/>
</dbReference>
<reference evidence="7" key="1">
    <citation type="journal article" date="2020" name="Genome Biol.">
        <title>Gamete binning: chromosome-level and haplotype-resolved genome assembly enabled by high-throughput single-cell sequencing of gamete genomes.</title>
        <authorList>
            <person name="Campoy J.A."/>
            <person name="Sun H."/>
            <person name="Goel M."/>
            <person name="Jiao W.-B."/>
            <person name="Folz-Donahue K."/>
            <person name="Wang N."/>
            <person name="Rubio M."/>
            <person name="Liu C."/>
            <person name="Kukat C."/>
            <person name="Ruiz D."/>
            <person name="Huettel B."/>
            <person name="Schneeberger K."/>
        </authorList>
    </citation>
    <scope>NUCLEOTIDE SEQUENCE [LARGE SCALE GENOMIC DNA]</scope>
    <source>
        <strain evidence="7">cv. Rojo Pasion</strain>
    </source>
</reference>
<dbReference type="InterPro" id="IPR032867">
    <property type="entry name" value="DYW_dom"/>
</dbReference>
<comment type="similarity">
    <text evidence="1">Belongs to the PPR family. PCMP-H subfamily.</text>
</comment>
<evidence type="ECO:0000256" key="2">
    <source>
        <dbReference type="ARBA" id="ARBA00022737"/>
    </source>
</evidence>
<dbReference type="GO" id="GO:0008270">
    <property type="term" value="F:zinc ion binding"/>
    <property type="evidence" value="ECO:0007669"/>
    <property type="project" value="InterPro"/>
</dbReference>
<keyword evidence="4" id="KW-0547">Nucleotide-binding</keyword>
<dbReference type="FunFam" id="1.25.40.10:FF:000325">
    <property type="entry name" value="Pentatricopeptide repeat-containing protein At4g14820"/>
    <property type="match status" value="1"/>
</dbReference>
<dbReference type="Pfam" id="PF20431">
    <property type="entry name" value="E_motif"/>
    <property type="match status" value="1"/>
</dbReference>
<dbReference type="Proteomes" id="UP000507245">
    <property type="component" value="Unassembled WGS sequence"/>
</dbReference>
<dbReference type="PROSITE" id="PS00107">
    <property type="entry name" value="PROTEIN_KINASE_ATP"/>
    <property type="match status" value="1"/>
</dbReference>
<dbReference type="PANTHER" id="PTHR47926">
    <property type="entry name" value="PENTATRICOPEPTIDE REPEAT-CONTAINING PROTEIN"/>
    <property type="match status" value="1"/>
</dbReference>
<evidence type="ECO:0000256" key="1">
    <source>
        <dbReference type="ARBA" id="ARBA00006643"/>
    </source>
</evidence>
<dbReference type="GO" id="GO:0003723">
    <property type="term" value="F:RNA binding"/>
    <property type="evidence" value="ECO:0007669"/>
    <property type="project" value="InterPro"/>
</dbReference>
<feature type="repeat" description="PPR" evidence="3">
    <location>
        <begin position="363"/>
        <end position="397"/>
    </location>
</feature>
<dbReference type="InterPro" id="IPR001245">
    <property type="entry name" value="Ser-Thr/Tyr_kinase_cat_dom"/>
</dbReference>
<evidence type="ECO:0000256" key="3">
    <source>
        <dbReference type="PROSITE-ProRule" id="PRU00708"/>
    </source>
</evidence>
<dbReference type="Pfam" id="PF01535">
    <property type="entry name" value="PPR"/>
    <property type="match status" value="3"/>
</dbReference>
<dbReference type="Pfam" id="PF14432">
    <property type="entry name" value="DYW_deaminase"/>
    <property type="match status" value="1"/>
</dbReference>
<dbReference type="OrthoDB" id="1700852at2759"/>